<dbReference type="InterPro" id="IPR000008">
    <property type="entry name" value="C2_dom"/>
</dbReference>
<organism evidence="2 3">
    <name type="scientific">Manihot esculenta</name>
    <name type="common">Cassava</name>
    <name type="synonym">Jatropha manihot</name>
    <dbReference type="NCBI Taxonomy" id="3983"/>
    <lineage>
        <taxon>Eukaryota</taxon>
        <taxon>Viridiplantae</taxon>
        <taxon>Streptophyta</taxon>
        <taxon>Embryophyta</taxon>
        <taxon>Tracheophyta</taxon>
        <taxon>Spermatophyta</taxon>
        <taxon>Magnoliopsida</taxon>
        <taxon>eudicotyledons</taxon>
        <taxon>Gunneridae</taxon>
        <taxon>Pentapetalae</taxon>
        <taxon>rosids</taxon>
        <taxon>fabids</taxon>
        <taxon>Malpighiales</taxon>
        <taxon>Euphorbiaceae</taxon>
        <taxon>Crotonoideae</taxon>
        <taxon>Manihoteae</taxon>
        <taxon>Manihot</taxon>
    </lineage>
</organism>
<dbReference type="STRING" id="3983.A0A2C9W7U9"/>
<gene>
    <name evidence="2" type="ORF">MANES_03G158400v8</name>
</gene>
<dbReference type="SUPFAM" id="SSF49562">
    <property type="entry name" value="C2 domain (Calcium/lipid-binding domain, CaLB)"/>
    <property type="match status" value="1"/>
</dbReference>
<dbReference type="Pfam" id="PF00168">
    <property type="entry name" value="C2"/>
    <property type="match status" value="1"/>
</dbReference>
<dbReference type="OMA" id="PIRSERY"/>
<dbReference type="PANTHER" id="PTHR32246:SF143">
    <property type="entry name" value="CALCIUM-DEPENDENT LIPID-BINDING (CALB DOMAIN) FAMILY PROTEIN"/>
    <property type="match status" value="1"/>
</dbReference>
<feature type="domain" description="C2" evidence="1">
    <location>
        <begin position="1"/>
        <end position="112"/>
    </location>
</feature>
<dbReference type="PROSITE" id="PS50004">
    <property type="entry name" value="C2"/>
    <property type="match status" value="1"/>
</dbReference>
<sequence length="457" mass="50977">MSRGFTPPFQLLELNMISAQNLAKVSRKMKTYAVAWVHPERKLCTTVDNQSDNNPTWNDKFVFRVDDEFLYGETSAIMIEIYAVNWFRDVQVGTVRVTVGNLIPPPQLHRQHHIRLGMRFVALQVRRRSGCPQGILNIGVAILDPSKRSMPLYTQNASAIGYRHLMGEKDPRMHKEDEKNSDEQNQLLLPWTPKPELRRIKSDTSSMIGSVMVPKRTTNKRKAGSMVNGSAYEKQNSNASSMITGSEINTKGNKSKPDSTSNGLGYGALTMAKYKSRISGGKNTIKKNHHGSFDDISSLKFNQLELDIGKLNFENQNRMNLNGGVPLISESELGPSASEVAAKVARKRNHSGIEEMESEIISSWSLESGMEGLQSKLERWRTELPPAYDHSDLSSSLCSGHEIRRRIRSSESDIDGVFSCFITLGSFECSIVCGGPSTRKKSGRVKRSSSLSSLSFL</sequence>
<evidence type="ECO:0000313" key="2">
    <source>
        <dbReference type="EMBL" id="OAY55491.1"/>
    </source>
</evidence>
<dbReference type="Gene3D" id="2.60.40.150">
    <property type="entry name" value="C2 domain"/>
    <property type="match status" value="1"/>
</dbReference>
<dbReference type="InterPro" id="IPR044750">
    <property type="entry name" value="C2_SRC2/BAP"/>
</dbReference>
<evidence type="ECO:0000313" key="3">
    <source>
        <dbReference type="Proteomes" id="UP000091857"/>
    </source>
</evidence>
<dbReference type="EMBL" id="CM004389">
    <property type="protein sequence ID" value="OAY55491.1"/>
    <property type="molecule type" value="Genomic_DNA"/>
</dbReference>
<comment type="caution">
    <text evidence="2">The sequence shown here is derived from an EMBL/GenBank/DDBJ whole genome shotgun (WGS) entry which is preliminary data.</text>
</comment>
<name>A0A2C9W7U9_MANES</name>
<keyword evidence="3" id="KW-1185">Reference proteome</keyword>
<dbReference type="GO" id="GO:0006952">
    <property type="term" value="P:defense response"/>
    <property type="evidence" value="ECO:0007669"/>
    <property type="project" value="InterPro"/>
</dbReference>
<evidence type="ECO:0000259" key="1">
    <source>
        <dbReference type="PROSITE" id="PS50004"/>
    </source>
</evidence>
<accession>A0A2C9W7U9</accession>
<dbReference type="PANTHER" id="PTHR32246">
    <property type="entry name" value="INGRESSION PROTEIN FIC1"/>
    <property type="match status" value="1"/>
</dbReference>
<proteinExistence type="predicted"/>
<dbReference type="OrthoDB" id="1909968at2759"/>
<dbReference type="Proteomes" id="UP000091857">
    <property type="component" value="Chromosome 3"/>
</dbReference>
<dbReference type="InterPro" id="IPR035892">
    <property type="entry name" value="C2_domain_sf"/>
</dbReference>
<reference evidence="3" key="1">
    <citation type="journal article" date="2016" name="Nat. Biotechnol.">
        <title>Sequencing wild and cultivated cassava and related species reveals extensive interspecific hybridization and genetic diversity.</title>
        <authorList>
            <person name="Bredeson J.V."/>
            <person name="Lyons J.B."/>
            <person name="Prochnik S.E."/>
            <person name="Wu G.A."/>
            <person name="Ha C.M."/>
            <person name="Edsinger-Gonzales E."/>
            <person name="Grimwood J."/>
            <person name="Schmutz J."/>
            <person name="Rabbi I.Y."/>
            <person name="Egesi C."/>
            <person name="Nauluvula P."/>
            <person name="Lebot V."/>
            <person name="Ndunguru J."/>
            <person name="Mkamilo G."/>
            <person name="Bart R.S."/>
            <person name="Setter T.L."/>
            <person name="Gleadow R.M."/>
            <person name="Kulakow P."/>
            <person name="Ferguson M.E."/>
            <person name="Rounsley S."/>
            <person name="Rokhsar D.S."/>
        </authorList>
    </citation>
    <scope>NUCLEOTIDE SEQUENCE [LARGE SCALE GENOMIC DNA]</scope>
    <source>
        <strain evidence="3">cv. AM560-2</strain>
    </source>
</reference>
<dbReference type="CDD" id="cd04051">
    <property type="entry name" value="C2_SRC2_like"/>
    <property type="match status" value="1"/>
</dbReference>
<protein>
    <recommendedName>
        <fullName evidence="1">C2 domain-containing protein</fullName>
    </recommendedName>
</protein>
<dbReference type="Gramene" id="Manes.03G158400.1.v8.1">
    <property type="protein sequence ID" value="Manes.03G158400.1.v8.1.CDS.1"/>
    <property type="gene ID" value="Manes.03G158400.v8.1"/>
</dbReference>
<dbReference type="AlphaFoldDB" id="A0A2C9W7U9"/>
<dbReference type="SMART" id="SM00239">
    <property type="entry name" value="C2"/>
    <property type="match status" value="1"/>
</dbReference>